<evidence type="ECO:0000256" key="1">
    <source>
        <dbReference type="SAM" id="Phobius"/>
    </source>
</evidence>
<keyword evidence="1" id="KW-0812">Transmembrane</keyword>
<keyword evidence="3" id="KW-1185">Reference proteome</keyword>
<proteinExistence type="predicted"/>
<protein>
    <submittedName>
        <fullName evidence="2">Uncharacterized protein</fullName>
    </submittedName>
</protein>
<keyword evidence="1" id="KW-0472">Membrane</keyword>
<evidence type="ECO:0000313" key="2">
    <source>
        <dbReference type="EMBL" id="KAH9416518.1"/>
    </source>
</evidence>
<comment type="caution">
    <text evidence="2">The sequence shown here is derived from an EMBL/GenBank/DDBJ whole genome shotgun (WGS) entry which is preliminary data.</text>
</comment>
<feature type="transmembrane region" description="Helical" evidence="1">
    <location>
        <begin position="91"/>
        <end position="115"/>
    </location>
</feature>
<accession>A0ABQ8J1T9</accession>
<reference evidence="2 3" key="2">
    <citation type="journal article" date="2022" name="Mol. Biol. Evol.">
        <title>Comparative Genomics Reveals Insights into the Divergent Evolution of Astigmatic Mites and Household Pest Adaptations.</title>
        <authorList>
            <person name="Xiong Q."/>
            <person name="Wan A.T."/>
            <person name="Liu X."/>
            <person name="Fung C.S."/>
            <person name="Xiao X."/>
            <person name="Malainual N."/>
            <person name="Hou J."/>
            <person name="Wang L."/>
            <person name="Wang M."/>
            <person name="Yang K.Y."/>
            <person name="Cui Y."/>
            <person name="Leung E.L."/>
            <person name="Nong W."/>
            <person name="Shin S.K."/>
            <person name="Au S.W."/>
            <person name="Jeong K.Y."/>
            <person name="Chew F.T."/>
            <person name="Hui J.H."/>
            <person name="Leung T.F."/>
            <person name="Tungtrongchitr A."/>
            <person name="Zhong N."/>
            <person name="Liu Z."/>
            <person name="Tsui S.K."/>
        </authorList>
    </citation>
    <scope>NUCLEOTIDE SEQUENCE [LARGE SCALE GENOMIC DNA]</scope>
    <source>
        <strain evidence="2">Derp</strain>
    </source>
</reference>
<keyword evidence="1" id="KW-1133">Transmembrane helix</keyword>
<reference evidence="2 3" key="1">
    <citation type="journal article" date="2018" name="J. Allergy Clin. Immunol.">
        <title>High-quality assembly of Dermatophagoides pteronyssinus genome and transcriptome reveals a wide range of novel allergens.</title>
        <authorList>
            <person name="Liu X.Y."/>
            <person name="Yang K.Y."/>
            <person name="Wang M.Q."/>
            <person name="Kwok J.S."/>
            <person name="Zeng X."/>
            <person name="Yang Z."/>
            <person name="Xiao X.J."/>
            <person name="Lau C.P."/>
            <person name="Li Y."/>
            <person name="Huang Z.M."/>
            <person name="Ba J.G."/>
            <person name="Yim A.K."/>
            <person name="Ouyang C.Y."/>
            <person name="Ngai S.M."/>
            <person name="Chan T.F."/>
            <person name="Leung E.L."/>
            <person name="Liu L."/>
            <person name="Liu Z.G."/>
            <person name="Tsui S.K."/>
        </authorList>
    </citation>
    <scope>NUCLEOTIDE SEQUENCE [LARGE SCALE GENOMIC DNA]</scope>
    <source>
        <strain evidence="2">Derp</strain>
    </source>
</reference>
<dbReference type="Proteomes" id="UP000887458">
    <property type="component" value="Unassembled WGS sequence"/>
</dbReference>
<sequence>MSHVSMSKPYVRLSPPDYIVMTIIATTTNFRCNDDQMTDLQQKNLQLKDVDENVLKQIQKGQEKIPYRIEPKNEQIKDFCKSIYFIDSKSIIIIELLFNVYCCIVPILVIIIGIMSNVNNYLTVDILSEFKDSTLIDQPESNY</sequence>
<evidence type="ECO:0000313" key="3">
    <source>
        <dbReference type="Proteomes" id="UP000887458"/>
    </source>
</evidence>
<dbReference type="EMBL" id="NJHN03000090">
    <property type="protein sequence ID" value="KAH9416518.1"/>
    <property type="molecule type" value="Genomic_DNA"/>
</dbReference>
<gene>
    <name evidence="2" type="ORF">DERP_009881</name>
</gene>
<name>A0ABQ8J1T9_DERPT</name>
<organism evidence="2 3">
    <name type="scientific">Dermatophagoides pteronyssinus</name>
    <name type="common">European house dust mite</name>
    <dbReference type="NCBI Taxonomy" id="6956"/>
    <lineage>
        <taxon>Eukaryota</taxon>
        <taxon>Metazoa</taxon>
        <taxon>Ecdysozoa</taxon>
        <taxon>Arthropoda</taxon>
        <taxon>Chelicerata</taxon>
        <taxon>Arachnida</taxon>
        <taxon>Acari</taxon>
        <taxon>Acariformes</taxon>
        <taxon>Sarcoptiformes</taxon>
        <taxon>Astigmata</taxon>
        <taxon>Psoroptidia</taxon>
        <taxon>Analgoidea</taxon>
        <taxon>Pyroglyphidae</taxon>
        <taxon>Dermatophagoidinae</taxon>
        <taxon>Dermatophagoides</taxon>
    </lineage>
</organism>